<dbReference type="SUPFAM" id="SSF46785">
    <property type="entry name" value="Winged helix' DNA-binding domain"/>
    <property type="match status" value="1"/>
</dbReference>
<dbReference type="InterPro" id="IPR036388">
    <property type="entry name" value="WH-like_DNA-bd_sf"/>
</dbReference>
<gene>
    <name evidence="2" type="ORF">GWP43_13030</name>
</gene>
<reference evidence="2 3" key="1">
    <citation type="submission" date="2020-01" db="EMBL/GenBank/DDBJ databases">
        <title>Complete genome sequence of a human oral phylogroup 1 Treponema sp. strain ATCC 700766, originally isolated from periodontitis dental plaque.</title>
        <authorList>
            <person name="Chan Y."/>
            <person name="Huo Y.-B."/>
            <person name="Yu X.-L."/>
            <person name="Zeng H."/>
            <person name="Leung W.-K."/>
            <person name="Watt R.M."/>
        </authorList>
    </citation>
    <scope>NUCLEOTIDE SEQUENCE [LARGE SCALE GENOMIC DNA]</scope>
    <source>
        <strain evidence="2 3">OMZ 804</strain>
    </source>
</reference>
<dbReference type="AlphaFoldDB" id="A0A6P1Y3Y1"/>
<feature type="domain" description="Transcription regulator PadR N-terminal" evidence="1">
    <location>
        <begin position="14"/>
        <end position="80"/>
    </location>
</feature>
<organism evidence="2 3">
    <name type="scientific">Treponema vincentii</name>
    <dbReference type="NCBI Taxonomy" id="69710"/>
    <lineage>
        <taxon>Bacteria</taxon>
        <taxon>Pseudomonadati</taxon>
        <taxon>Spirochaetota</taxon>
        <taxon>Spirochaetia</taxon>
        <taxon>Spirochaetales</taxon>
        <taxon>Treponemataceae</taxon>
        <taxon>Treponema</taxon>
    </lineage>
</organism>
<dbReference type="InterPro" id="IPR005149">
    <property type="entry name" value="Tscrpt_reg_PadR_N"/>
</dbReference>
<name>A0A6P1Y3Y1_9SPIR</name>
<dbReference type="Pfam" id="PF03551">
    <property type="entry name" value="PadR"/>
    <property type="match status" value="1"/>
</dbReference>
<dbReference type="KEGG" id="trz:GWP43_13030"/>
<proteinExistence type="predicted"/>
<dbReference type="PANTHER" id="PTHR33169">
    <property type="entry name" value="PADR-FAMILY TRANSCRIPTIONAL REGULATOR"/>
    <property type="match status" value="1"/>
</dbReference>
<evidence type="ECO:0000259" key="1">
    <source>
        <dbReference type="Pfam" id="PF03551"/>
    </source>
</evidence>
<evidence type="ECO:0000313" key="3">
    <source>
        <dbReference type="Proteomes" id="UP000464374"/>
    </source>
</evidence>
<dbReference type="InterPro" id="IPR052509">
    <property type="entry name" value="Metal_resp_DNA-bind_regulator"/>
</dbReference>
<accession>A0A6P1Y3Y1</accession>
<dbReference type="EMBL" id="CP048020">
    <property type="protein sequence ID" value="QHX44225.1"/>
    <property type="molecule type" value="Genomic_DNA"/>
</dbReference>
<dbReference type="Gene3D" id="1.10.10.10">
    <property type="entry name" value="Winged helix-like DNA-binding domain superfamily/Winged helix DNA-binding domain"/>
    <property type="match status" value="1"/>
</dbReference>
<dbReference type="InterPro" id="IPR036390">
    <property type="entry name" value="WH_DNA-bd_sf"/>
</dbReference>
<sequence length="105" mass="12088">MLFSINSGLLEACVLALLSNEDSYGYKLTQDVKDVMSISESTLYPVLKRLQSAGFLETYDMPIDGRNRKYYRITSAGKRQQSLYCDEWKSYKELIEKIFKGAQHS</sequence>
<dbReference type="RefSeq" id="WP_162664502.1">
    <property type="nucleotide sequence ID" value="NZ_CP048020.1"/>
</dbReference>
<protein>
    <submittedName>
        <fullName evidence="2">PadR family transcriptional regulator</fullName>
    </submittedName>
</protein>
<dbReference type="PANTHER" id="PTHR33169:SF24">
    <property type="entry name" value="TRANSCRIPTIONAL REGULATOR, PADR FAMILY"/>
    <property type="match status" value="1"/>
</dbReference>
<evidence type="ECO:0000313" key="2">
    <source>
        <dbReference type="EMBL" id="QHX44225.1"/>
    </source>
</evidence>
<dbReference type="Proteomes" id="UP000464374">
    <property type="component" value="Chromosome"/>
</dbReference>